<keyword evidence="4 6" id="KW-1133">Transmembrane helix</keyword>
<sequence length="603" mass="67374">MLQVFRVLTSFGGIRNFLGLVWYDIDTNGKHKIKLRFSWFFFLFCFFLIWLVMYKLNFSCTKTIFFEYTAYDLNFLVLLGFECLESTAFNGIATNLVVYLRNVLHGSNASNAANAATWSGTSYFIPLVGALIADTYWGNYKTILISLTIYLVGMITITVSAFAPSLKPPPCEGSSCQPATRAQNLMFFSGLYLIAFGSGGVRSALLPFGADQFSDENPVEREKKRAFFSWFYVTITFGLLTSGTLIVYIQENVDWALGFGIATLCIALAFGGYLLGTPIYRLRMPSGSPLKSVFQVLVASCRKMSLEVPTDCTLLHEVNDKNSDNLGQERLMHTEEFRFLDKAAIILYSDLKDNDPQSSWKLCTITQVEELKILLRLLPIWVTGILYCTAYSQMNTTFIQQGSAMNTKIGSISIPPASLCSFEVICIMAWVLFYNKIIVPITRSYIGNGRGLSQLQRMGIGRFLMILAMATAAFVEARRLERGKAGEYISIAWQLPLYFIIAGSEVFSLITQLEFFYGQAPDTMKSMCTAIALLTISFGNYLSSLIVTLVDLATTRGGSPGWISEDLNSGHLDYYFLALTGLSALNFAAYLSFARNYTLKKTF</sequence>
<dbReference type="RefSeq" id="XP_038974267.1">
    <property type="nucleotide sequence ID" value="XM_039118339.1"/>
</dbReference>
<protein>
    <submittedName>
        <fullName evidence="8 9">Protein NRT1/ PTR FAMILY 8.3-like isoform X1</fullName>
    </submittedName>
</protein>
<dbReference type="CDD" id="cd17351">
    <property type="entry name" value="MFS_NPF"/>
    <property type="match status" value="1"/>
</dbReference>
<dbReference type="AlphaFoldDB" id="A0A8B8ZJA9"/>
<keyword evidence="3 6" id="KW-0812">Transmembrane</keyword>
<evidence type="ECO:0000313" key="10">
    <source>
        <dbReference type="RefSeq" id="XP_038974272.1"/>
    </source>
</evidence>
<dbReference type="PANTHER" id="PTHR11654">
    <property type="entry name" value="OLIGOPEPTIDE TRANSPORTER-RELATED"/>
    <property type="match status" value="1"/>
</dbReference>
<dbReference type="Pfam" id="PF00854">
    <property type="entry name" value="PTR2"/>
    <property type="match status" value="1"/>
</dbReference>
<proteinExistence type="inferred from homology"/>
<dbReference type="InterPro" id="IPR036259">
    <property type="entry name" value="MFS_trans_sf"/>
</dbReference>
<evidence type="ECO:0000313" key="8">
    <source>
        <dbReference type="RefSeq" id="XP_038974267.1"/>
    </source>
</evidence>
<dbReference type="InterPro" id="IPR000109">
    <property type="entry name" value="POT_fam"/>
</dbReference>
<feature type="transmembrane region" description="Helical" evidence="6">
    <location>
        <begin position="255"/>
        <end position="275"/>
    </location>
</feature>
<dbReference type="GeneID" id="103706448"/>
<feature type="transmembrane region" description="Helical" evidence="6">
    <location>
        <begin position="226"/>
        <end position="249"/>
    </location>
</feature>
<feature type="transmembrane region" description="Helical" evidence="6">
    <location>
        <begin position="185"/>
        <end position="205"/>
    </location>
</feature>
<feature type="transmembrane region" description="Helical" evidence="6">
    <location>
        <begin position="455"/>
        <end position="475"/>
    </location>
</feature>
<dbReference type="OrthoDB" id="8904098at2759"/>
<evidence type="ECO:0000256" key="2">
    <source>
        <dbReference type="ARBA" id="ARBA00005982"/>
    </source>
</evidence>
<dbReference type="SUPFAM" id="SSF103473">
    <property type="entry name" value="MFS general substrate transporter"/>
    <property type="match status" value="2"/>
</dbReference>
<keyword evidence="7" id="KW-1185">Reference proteome</keyword>
<evidence type="ECO:0000256" key="4">
    <source>
        <dbReference type="ARBA" id="ARBA00022989"/>
    </source>
</evidence>
<accession>A0A8B8ZJA9</accession>
<dbReference type="GO" id="GO:0022857">
    <property type="term" value="F:transmembrane transporter activity"/>
    <property type="evidence" value="ECO:0007669"/>
    <property type="project" value="InterPro"/>
</dbReference>
<evidence type="ECO:0000256" key="3">
    <source>
        <dbReference type="ARBA" id="ARBA00022692"/>
    </source>
</evidence>
<reference evidence="7" key="1">
    <citation type="journal article" date="2019" name="Nat. Commun.">
        <title>Genome-wide association mapping of date palm fruit traits.</title>
        <authorList>
            <person name="Hazzouri K.M."/>
            <person name="Gros-Balthazard M."/>
            <person name="Flowers J.M."/>
            <person name="Copetti D."/>
            <person name="Lemansour A."/>
            <person name="Lebrun M."/>
            <person name="Masmoudi K."/>
            <person name="Ferrand S."/>
            <person name="Dhar M.I."/>
            <person name="Fresquez Z.A."/>
            <person name="Rosas U."/>
            <person name="Zhang J."/>
            <person name="Talag J."/>
            <person name="Lee S."/>
            <person name="Kudrna D."/>
            <person name="Powell R.F."/>
            <person name="Leitch I.J."/>
            <person name="Krueger R.R."/>
            <person name="Wing R.A."/>
            <person name="Amiri K.M.A."/>
            <person name="Purugganan M.D."/>
        </authorList>
    </citation>
    <scope>NUCLEOTIDE SEQUENCE [LARGE SCALE GENOMIC DNA]</scope>
    <source>
        <strain evidence="7">cv. Khalas</strain>
    </source>
</reference>
<evidence type="ECO:0000256" key="5">
    <source>
        <dbReference type="ARBA" id="ARBA00023136"/>
    </source>
</evidence>
<feature type="transmembrane region" description="Helical" evidence="6">
    <location>
        <begin position="529"/>
        <end position="554"/>
    </location>
</feature>
<feature type="transmembrane region" description="Helical" evidence="6">
    <location>
        <begin position="37"/>
        <end position="54"/>
    </location>
</feature>
<comment type="subcellular location">
    <subcellularLocation>
        <location evidence="1">Membrane</location>
        <topology evidence="1">Multi-pass membrane protein</topology>
    </subcellularLocation>
</comment>
<keyword evidence="5 6" id="KW-0472">Membrane</keyword>
<feature type="transmembrane region" description="Helical" evidence="6">
    <location>
        <begin position="412"/>
        <end position="434"/>
    </location>
</feature>
<evidence type="ECO:0000256" key="6">
    <source>
        <dbReference type="SAM" id="Phobius"/>
    </source>
</evidence>
<dbReference type="KEGG" id="pda:103706448"/>
<feature type="transmembrane region" description="Helical" evidence="6">
    <location>
        <begin position="144"/>
        <end position="165"/>
    </location>
</feature>
<dbReference type="Proteomes" id="UP000228380">
    <property type="component" value="Chromosome 2"/>
</dbReference>
<dbReference type="Gene3D" id="1.20.1250.20">
    <property type="entry name" value="MFS general substrate transporter like domains"/>
    <property type="match status" value="1"/>
</dbReference>
<dbReference type="RefSeq" id="XP_038974270.1">
    <property type="nucleotide sequence ID" value="XM_039118342.1"/>
</dbReference>
<reference evidence="8 9" key="2">
    <citation type="submission" date="2025-04" db="UniProtKB">
        <authorList>
            <consortium name="RefSeq"/>
        </authorList>
    </citation>
    <scope>IDENTIFICATION</scope>
    <source>
        <tissue evidence="8 9">Young leaves</tissue>
    </source>
</reference>
<comment type="similarity">
    <text evidence="2">Belongs to the major facilitator superfamily. Proton-dependent oligopeptide transporter (POT/PTR) (TC 2.A.17) family.</text>
</comment>
<organism evidence="7 9">
    <name type="scientific">Phoenix dactylifera</name>
    <name type="common">Date palm</name>
    <dbReference type="NCBI Taxonomy" id="42345"/>
    <lineage>
        <taxon>Eukaryota</taxon>
        <taxon>Viridiplantae</taxon>
        <taxon>Streptophyta</taxon>
        <taxon>Embryophyta</taxon>
        <taxon>Tracheophyta</taxon>
        <taxon>Spermatophyta</taxon>
        <taxon>Magnoliopsida</taxon>
        <taxon>Liliopsida</taxon>
        <taxon>Arecaceae</taxon>
        <taxon>Coryphoideae</taxon>
        <taxon>Phoeniceae</taxon>
        <taxon>Phoenix</taxon>
    </lineage>
</organism>
<name>A0A8B8ZJA9_PHODC</name>
<gene>
    <name evidence="8 9 10" type="primary">LOC103706448</name>
</gene>
<feature type="transmembrane region" description="Helical" evidence="6">
    <location>
        <begin position="574"/>
        <end position="593"/>
    </location>
</feature>
<evidence type="ECO:0000256" key="1">
    <source>
        <dbReference type="ARBA" id="ARBA00004141"/>
    </source>
</evidence>
<dbReference type="RefSeq" id="XP_038974272.1">
    <property type="nucleotide sequence ID" value="XM_039118344.1"/>
</dbReference>
<dbReference type="GO" id="GO:0016020">
    <property type="term" value="C:membrane"/>
    <property type="evidence" value="ECO:0007669"/>
    <property type="project" value="UniProtKB-SubCell"/>
</dbReference>
<feature type="transmembrane region" description="Helical" evidence="6">
    <location>
        <begin position="495"/>
        <end position="517"/>
    </location>
</feature>
<evidence type="ECO:0000313" key="7">
    <source>
        <dbReference type="Proteomes" id="UP000228380"/>
    </source>
</evidence>
<evidence type="ECO:0000313" key="9">
    <source>
        <dbReference type="RefSeq" id="XP_038974270.1"/>
    </source>
</evidence>
<feature type="transmembrane region" description="Helical" evidence="6">
    <location>
        <begin position="373"/>
        <end position="392"/>
    </location>
</feature>
<feature type="transmembrane region" description="Helical" evidence="6">
    <location>
        <begin position="120"/>
        <end position="137"/>
    </location>
</feature>